<keyword evidence="1" id="KW-0812">Transmembrane</keyword>
<evidence type="ECO:0000256" key="1">
    <source>
        <dbReference type="SAM" id="Phobius"/>
    </source>
</evidence>
<keyword evidence="3" id="KW-1185">Reference proteome</keyword>
<dbReference type="AlphaFoldDB" id="A0A401UMF6"/>
<keyword evidence="1" id="KW-0472">Membrane</keyword>
<dbReference type="Proteomes" id="UP000287872">
    <property type="component" value="Unassembled WGS sequence"/>
</dbReference>
<protein>
    <submittedName>
        <fullName evidence="2">ABC transporter permease</fullName>
    </submittedName>
</protein>
<accession>A0A401UMF6</accession>
<keyword evidence="1" id="KW-1133">Transmembrane helix</keyword>
<gene>
    <name evidence="2" type="ORF">Ctaglu_23380</name>
</gene>
<dbReference type="OrthoDB" id="2677990at2"/>
<dbReference type="RefSeq" id="WP_125001817.1">
    <property type="nucleotide sequence ID" value="NZ_BHYK01000011.1"/>
</dbReference>
<dbReference type="PANTHER" id="PTHR37305:SF1">
    <property type="entry name" value="MEMBRANE PROTEIN"/>
    <property type="match status" value="1"/>
</dbReference>
<comment type="caution">
    <text evidence="2">The sequence shown here is derived from an EMBL/GenBank/DDBJ whole genome shotgun (WGS) entry which is preliminary data.</text>
</comment>
<organism evidence="2 3">
    <name type="scientific">Clostridium tagluense</name>
    <dbReference type="NCBI Taxonomy" id="360422"/>
    <lineage>
        <taxon>Bacteria</taxon>
        <taxon>Bacillati</taxon>
        <taxon>Bacillota</taxon>
        <taxon>Clostridia</taxon>
        <taxon>Eubacteriales</taxon>
        <taxon>Clostridiaceae</taxon>
        <taxon>Clostridium</taxon>
    </lineage>
</organism>
<dbReference type="EMBL" id="BHYK01000011">
    <property type="protein sequence ID" value="GCD10715.1"/>
    <property type="molecule type" value="Genomic_DNA"/>
</dbReference>
<evidence type="ECO:0000313" key="3">
    <source>
        <dbReference type="Proteomes" id="UP000287872"/>
    </source>
</evidence>
<feature type="transmembrane region" description="Helical" evidence="1">
    <location>
        <begin position="102"/>
        <end position="131"/>
    </location>
</feature>
<feature type="transmembrane region" description="Helical" evidence="1">
    <location>
        <begin position="55"/>
        <end position="81"/>
    </location>
</feature>
<evidence type="ECO:0000313" key="2">
    <source>
        <dbReference type="EMBL" id="GCD10715.1"/>
    </source>
</evidence>
<reference evidence="2 3" key="1">
    <citation type="submission" date="2018-11" db="EMBL/GenBank/DDBJ databases">
        <title>Genome sequencing and assembly of Clostridium tagluense strain A121.</title>
        <authorList>
            <person name="Murakami T."/>
            <person name="Segawa T."/>
            <person name="Shcherbakova V.A."/>
            <person name="Mori H."/>
            <person name="Yoshimura Y."/>
        </authorList>
    </citation>
    <scope>NUCLEOTIDE SEQUENCE [LARGE SCALE GENOMIC DNA]</scope>
    <source>
        <strain evidence="2 3">A121</strain>
    </source>
</reference>
<feature type="transmembrane region" description="Helical" evidence="1">
    <location>
        <begin position="192"/>
        <end position="213"/>
    </location>
</feature>
<sequence length="274" mass="31348">MELYKSEFERIWKRRLTWICFILIPLSIAGASKYYLSNNYIHAVTSAEFVSFGNYPFMIFQEVLVTLFNIFTMLFVCMCVTEEYRSGEIRLVMIRGYSFLEIYFAKVAAIITTMLIFFLTFFLLSTVWGYFAATRLDKIMLFYHSNSVTILKAFLYSGKYYALGFLTTIAMISVFMVFAVKCKTVTGAMGCSIAVIIGGLVFSEVIIYFGSILGENLITHLYFSTITKIQHLGICMVLSEKPTLAPWIIIVLISHIIFFGGIACRIFTKEDHLI</sequence>
<dbReference type="PANTHER" id="PTHR37305">
    <property type="entry name" value="INTEGRAL MEMBRANE PROTEIN-RELATED"/>
    <property type="match status" value="1"/>
</dbReference>
<feature type="transmembrane region" description="Helical" evidence="1">
    <location>
        <begin position="160"/>
        <end position="180"/>
    </location>
</feature>
<proteinExistence type="predicted"/>
<name>A0A401UMF6_9CLOT</name>
<feature type="transmembrane region" description="Helical" evidence="1">
    <location>
        <begin position="16"/>
        <end position="35"/>
    </location>
</feature>
<feature type="transmembrane region" description="Helical" evidence="1">
    <location>
        <begin position="247"/>
        <end position="268"/>
    </location>
</feature>